<dbReference type="AlphaFoldDB" id="Q3ASD7"/>
<evidence type="ECO:0000256" key="2">
    <source>
        <dbReference type="SAM" id="SignalP"/>
    </source>
</evidence>
<dbReference type="EMBL" id="CP000108">
    <property type="protein sequence ID" value="ABB28088.1"/>
    <property type="molecule type" value="Genomic_DNA"/>
</dbReference>
<dbReference type="HOGENOM" id="CLU_978958_0_0_10"/>
<organism evidence="3">
    <name type="scientific">Chlorobium chlorochromatii (strain CaD3)</name>
    <dbReference type="NCBI Taxonomy" id="340177"/>
    <lineage>
        <taxon>Bacteria</taxon>
        <taxon>Pseudomonadati</taxon>
        <taxon>Chlorobiota</taxon>
        <taxon>Chlorobiia</taxon>
        <taxon>Chlorobiales</taxon>
        <taxon>Chlorobiaceae</taxon>
        <taxon>Chlorobium/Pelodictyon group</taxon>
        <taxon>Chlorobium</taxon>
    </lineage>
</organism>
<gene>
    <name evidence="3" type="ordered locus">Cag_0822</name>
</gene>
<protein>
    <recommendedName>
        <fullName evidence="4">Lipoprotein</fullName>
    </recommendedName>
</protein>
<accession>Q3ASD7</accession>
<dbReference type="OrthoDB" id="597123at2"/>
<proteinExistence type="predicted"/>
<evidence type="ECO:0008006" key="4">
    <source>
        <dbReference type="Google" id="ProtNLM"/>
    </source>
</evidence>
<feature type="coiled-coil region" evidence="1">
    <location>
        <begin position="43"/>
        <end position="70"/>
    </location>
</feature>
<name>Q3ASD7_CHLCH</name>
<feature type="chain" id="PRO_5004224078" description="Lipoprotein" evidence="2">
    <location>
        <begin position="33"/>
        <end position="283"/>
    </location>
</feature>
<dbReference type="PROSITE" id="PS51257">
    <property type="entry name" value="PROKAR_LIPOPROTEIN"/>
    <property type="match status" value="1"/>
</dbReference>
<reference evidence="3" key="1">
    <citation type="submission" date="2005-08" db="EMBL/GenBank/DDBJ databases">
        <title>Complete sequence of Chlorobium chlorochromatii CaD3.</title>
        <authorList>
            <person name="Copeland A."/>
            <person name="Lucas S."/>
            <person name="Lapidus A."/>
            <person name="Barry K."/>
            <person name="Detter J.C."/>
            <person name="Glavina T."/>
            <person name="Hammon N."/>
            <person name="Israni S."/>
            <person name="Pitluck S."/>
            <person name="Bryant D."/>
            <person name="Schmutz J."/>
            <person name="Larimer F."/>
            <person name="Land M."/>
            <person name="Kyrpides N."/>
            <person name="Ivanova N."/>
            <person name="Richardson P."/>
        </authorList>
    </citation>
    <scope>NUCLEOTIDE SEQUENCE [LARGE SCALE GENOMIC DNA]</scope>
    <source>
        <strain evidence="3">CaD3</strain>
    </source>
</reference>
<dbReference type="eggNOG" id="COG1196">
    <property type="taxonomic scope" value="Bacteria"/>
</dbReference>
<keyword evidence="1" id="KW-0175">Coiled coil</keyword>
<dbReference type="KEGG" id="cch:Cag_0822"/>
<feature type="signal peptide" evidence="2">
    <location>
        <begin position="1"/>
        <end position="32"/>
    </location>
</feature>
<keyword evidence="2" id="KW-0732">Signal</keyword>
<dbReference type="Pfam" id="PF10046">
    <property type="entry name" value="BLOC1_2"/>
    <property type="match status" value="1"/>
</dbReference>
<dbReference type="InterPro" id="IPR019269">
    <property type="entry name" value="BLOC1_su2"/>
</dbReference>
<sequence length="283" mass="32185">MVSTALRHHSQFRSTLLLFAALLMLVSSCTPQQSEKDERQQHVESMMEILAQVQKNLARIQQKEAVVERLSTGVERSQGENVEQMGRDIAASIRYIDSTLAASRNLVQKLEEQNRTSTYRVESLDRLVAELQVAINVRDREVKALKGQVKKLGGQVASLVATVDVLDEYIDTQESEYYTAYYIAGSAEDLMKKGVLVPINPLQKIFGTNYRLASDFNINLFRKIDMMESRDFFFEKPLQSLTIITPHTRGSYELAGGKTSSLLVIRNEREFWQKSRCLVIVTE</sequence>
<dbReference type="STRING" id="340177.Cag_0822"/>
<evidence type="ECO:0000313" key="3">
    <source>
        <dbReference type="EMBL" id="ABB28088.1"/>
    </source>
</evidence>
<evidence type="ECO:0000256" key="1">
    <source>
        <dbReference type="SAM" id="Coils"/>
    </source>
</evidence>